<evidence type="ECO:0000313" key="2">
    <source>
        <dbReference type="Proteomes" id="UP000624709"/>
    </source>
</evidence>
<dbReference type="RefSeq" id="WP_203824399.1">
    <property type="nucleotide sequence ID" value="NZ_BAAATY010000008.1"/>
</dbReference>
<gene>
    <name evidence="1" type="ORF">Apa02nite_015130</name>
</gene>
<dbReference type="Proteomes" id="UP000624709">
    <property type="component" value="Unassembled WGS sequence"/>
</dbReference>
<sequence length="245" mass="25385">MAKSVLQNVRLFVAGADLTTVNNQLELKPEVEDKMSTAFVPTGDVWVERLAGLRSVQASAEGQWEAGDLSKVDDVAWATLGSTTPWTACPATAAVGSLAYLFNSVGGSYELGDQVGEVAPWKAEGRGTSPLVRGQIAHPPGTARTASGTGTSAQLGAVSATQALYVGLHVHSVSGTTPSLTVRVESDNATGFPSPVTVGTFSAATAIGGQWMRIPGPITDDWFRAAWTISGTTPSFLFTVSFGIA</sequence>
<dbReference type="EMBL" id="BOMS01000018">
    <property type="protein sequence ID" value="GIE65405.1"/>
    <property type="molecule type" value="Genomic_DNA"/>
</dbReference>
<evidence type="ECO:0000313" key="1">
    <source>
        <dbReference type="EMBL" id="GIE65405.1"/>
    </source>
</evidence>
<proteinExistence type="predicted"/>
<organism evidence="1 2">
    <name type="scientific">Actinoplanes palleronii</name>
    <dbReference type="NCBI Taxonomy" id="113570"/>
    <lineage>
        <taxon>Bacteria</taxon>
        <taxon>Bacillati</taxon>
        <taxon>Actinomycetota</taxon>
        <taxon>Actinomycetes</taxon>
        <taxon>Micromonosporales</taxon>
        <taxon>Micromonosporaceae</taxon>
        <taxon>Actinoplanes</taxon>
    </lineage>
</organism>
<comment type="caution">
    <text evidence="1">The sequence shown here is derived from an EMBL/GenBank/DDBJ whole genome shotgun (WGS) entry which is preliminary data.</text>
</comment>
<protein>
    <recommendedName>
        <fullName evidence="3">Minor tail protein</fullName>
    </recommendedName>
</protein>
<reference evidence="1 2" key="1">
    <citation type="submission" date="2021-01" db="EMBL/GenBank/DDBJ databases">
        <title>Whole genome shotgun sequence of Actinoplanes palleronii NBRC 14916.</title>
        <authorList>
            <person name="Komaki H."/>
            <person name="Tamura T."/>
        </authorList>
    </citation>
    <scope>NUCLEOTIDE SEQUENCE [LARGE SCALE GENOMIC DNA]</scope>
    <source>
        <strain evidence="1 2">NBRC 14916</strain>
    </source>
</reference>
<accession>A0ABQ4B421</accession>
<keyword evidence="2" id="KW-1185">Reference proteome</keyword>
<evidence type="ECO:0008006" key="3">
    <source>
        <dbReference type="Google" id="ProtNLM"/>
    </source>
</evidence>
<name>A0ABQ4B421_9ACTN</name>